<proteinExistence type="predicted"/>
<dbReference type="EMBL" id="CP060028">
    <property type="protein sequence ID" value="QND78870.1"/>
    <property type="molecule type" value="Genomic_DNA"/>
</dbReference>
<feature type="transmembrane region" description="Helical" evidence="1">
    <location>
        <begin position="127"/>
        <end position="144"/>
    </location>
</feature>
<gene>
    <name evidence="2" type="ORF">H4W19_10735</name>
</gene>
<dbReference type="Proteomes" id="UP000515506">
    <property type="component" value="Chromosome"/>
</dbReference>
<keyword evidence="1" id="KW-0812">Transmembrane</keyword>
<sequence>MSFRSYKSADEALKDLDEAYNYWSGKITETSTSFALGLIAANWAVFGSSGLTSMLLPRLSVFCALLLLLLGLIQAERMAKYHDERHQYAEQNPERWTELYESAKKAQQPDPWPYTKKIERWGVAGRYWKTWLPVIGCIFFLISFV</sequence>
<evidence type="ECO:0000256" key="1">
    <source>
        <dbReference type="SAM" id="Phobius"/>
    </source>
</evidence>
<name>A0ABX6R7V7_PSEMX</name>
<accession>A0ABX6R7V7</accession>
<organism evidence="2 3">
    <name type="scientific">Pseudoxanthomonas mexicana</name>
    <dbReference type="NCBI Taxonomy" id="128785"/>
    <lineage>
        <taxon>Bacteria</taxon>
        <taxon>Pseudomonadati</taxon>
        <taxon>Pseudomonadota</taxon>
        <taxon>Gammaproteobacteria</taxon>
        <taxon>Lysobacterales</taxon>
        <taxon>Lysobacteraceae</taxon>
        <taxon>Pseudoxanthomonas</taxon>
    </lineage>
</organism>
<protein>
    <submittedName>
        <fullName evidence="2">Uncharacterized protein</fullName>
    </submittedName>
</protein>
<keyword evidence="3" id="KW-1185">Reference proteome</keyword>
<dbReference type="RefSeq" id="WP_185894285.1">
    <property type="nucleotide sequence ID" value="NZ_CP060028.1"/>
</dbReference>
<reference evidence="2 3" key="1">
    <citation type="submission" date="2020-08" db="EMBL/GenBank/DDBJ databases">
        <title>Streptomycin resistant and MDR strain, P. mexicana.</title>
        <authorList>
            <person name="Ganesh-kumar S."/>
            <person name="Zhe T."/>
            <person name="Yu Z."/>
            <person name="Min Y."/>
        </authorList>
    </citation>
    <scope>NUCLEOTIDE SEQUENCE [LARGE SCALE GENOMIC DNA]</scope>
    <source>
        <strain evidence="2 3">GTZY</strain>
    </source>
</reference>
<evidence type="ECO:0000313" key="2">
    <source>
        <dbReference type="EMBL" id="QND78870.1"/>
    </source>
</evidence>
<feature type="transmembrane region" description="Helical" evidence="1">
    <location>
        <begin position="55"/>
        <end position="75"/>
    </location>
</feature>
<keyword evidence="1" id="KW-1133">Transmembrane helix</keyword>
<keyword evidence="1" id="KW-0472">Membrane</keyword>
<evidence type="ECO:0000313" key="3">
    <source>
        <dbReference type="Proteomes" id="UP000515506"/>
    </source>
</evidence>